<dbReference type="GO" id="GO:0030950">
    <property type="term" value="P:establishment or maintenance of actin cytoskeleton polarity"/>
    <property type="evidence" value="ECO:0007669"/>
    <property type="project" value="EnsemblMetazoa"/>
</dbReference>
<comment type="subcellular location">
    <subcellularLocation>
        <location evidence="1">Cell membrane</location>
        <topology evidence="1">Single-pass type I membrane protein</topology>
    </subcellularLocation>
</comment>
<keyword evidence="5 9" id="KW-0106">Calcium</keyword>
<feature type="domain" description="Cadherin" evidence="10">
    <location>
        <begin position="170"/>
        <end position="266"/>
    </location>
</feature>
<dbReference type="STRING" id="7234.B4HDM4"/>
<dbReference type="InterPro" id="IPR002126">
    <property type="entry name" value="Cadherin-like_dom"/>
</dbReference>
<dbReference type="PANTHER" id="PTHR24028">
    <property type="entry name" value="CADHERIN-87A"/>
    <property type="match status" value="1"/>
</dbReference>
<dbReference type="FunFam" id="2.60.40.60:FF:000033">
    <property type="entry name" value="FAT atypical cadherin 1"/>
    <property type="match status" value="1"/>
</dbReference>
<evidence type="ECO:0000256" key="1">
    <source>
        <dbReference type="ARBA" id="ARBA00004251"/>
    </source>
</evidence>
<evidence type="ECO:0000313" key="11">
    <source>
        <dbReference type="EMBL" id="EDW30947.1"/>
    </source>
</evidence>
<dbReference type="GO" id="GO:0005509">
    <property type="term" value="F:calcium ion binding"/>
    <property type="evidence" value="ECO:0007669"/>
    <property type="project" value="UniProtKB-UniRule"/>
</dbReference>
<dbReference type="FunFam" id="2.60.40.60:FF:000021">
    <property type="entry name" value="FAT atypical cadherin 1"/>
    <property type="match status" value="1"/>
</dbReference>
<evidence type="ECO:0000256" key="2">
    <source>
        <dbReference type="ARBA" id="ARBA00022692"/>
    </source>
</evidence>
<dbReference type="GO" id="GO:1902463">
    <property type="term" value="P:protein localization to cell leading edge"/>
    <property type="evidence" value="ECO:0007669"/>
    <property type="project" value="EnsemblMetazoa"/>
</dbReference>
<evidence type="ECO:0000256" key="7">
    <source>
        <dbReference type="ARBA" id="ARBA00023136"/>
    </source>
</evidence>
<dbReference type="GO" id="GO:0044877">
    <property type="term" value="F:protein-containing complex binding"/>
    <property type="evidence" value="ECO:0007669"/>
    <property type="project" value="EnsemblMetazoa"/>
</dbReference>
<dbReference type="GO" id="GO:0051491">
    <property type="term" value="P:positive regulation of filopodium assembly"/>
    <property type="evidence" value="ECO:0007669"/>
    <property type="project" value="EnsemblMetazoa"/>
</dbReference>
<dbReference type="CDD" id="cd11304">
    <property type="entry name" value="Cadherin_repeat"/>
    <property type="match status" value="4"/>
</dbReference>
<organism evidence="12">
    <name type="scientific">Drosophila persimilis</name>
    <name type="common">Fruit fly</name>
    <dbReference type="NCBI Taxonomy" id="7234"/>
    <lineage>
        <taxon>Eukaryota</taxon>
        <taxon>Metazoa</taxon>
        <taxon>Ecdysozoa</taxon>
        <taxon>Arthropoda</taxon>
        <taxon>Hexapoda</taxon>
        <taxon>Insecta</taxon>
        <taxon>Pterygota</taxon>
        <taxon>Neoptera</taxon>
        <taxon>Endopterygota</taxon>
        <taxon>Diptera</taxon>
        <taxon>Brachycera</taxon>
        <taxon>Muscomorpha</taxon>
        <taxon>Ephydroidea</taxon>
        <taxon>Drosophilidae</taxon>
        <taxon>Drosophila</taxon>
        <taxon>Sophophora</taxon>
    </lineage>
</organism>
<dbReference type="SUPFAM" id="SSF49313">
    <property type="entry name" value="Cadherin-like"/>
    <property type="match status" value="4"/>
</dbReference>
<keyword evidence="3" id="KW-0732">Signal</keyword>
<dbReference type="PhylomeDB" id="B4HDM4"/>
<dbReference type="InterPro" id="IPR020894">
    <property type="entry name" value="Cadherin_CS"/>
</dbReference>
<dbReference type="GO" id="GO:0009925">
    <property type="term" value="C:basal plasma membrane"/>
    <property type="evidence" value="ECO:0007669"/>
    <property type="project" value="EnsemblMetazoa"/>
</dbReference>
<dbReference type="SMR" id="B4HDM4"/>
<dbReference type="InterPro" id="IPR015919">
    <property type="entry name" value="Cadherin-like_sf"/>
</dbReference>
<dbReference type="PRINTS" id="PR00205">
    <property type="entry name" value="CADHERIN"/>
</dbReference>
<evidence type="ECO:0000256" key="9">
    <source>
        <dbReference type="PROSITE-ProRule" id="PRU00043"/>
    </source>
</evidence>
<keyword evidence="6" id="KW-1133">Transmembrane helix</keyword>
<keyword evidence="2" id="KW-0812">Transmembrane</keyword>
<dbReference type="GO" id="GO:0007440">
    <property type="term" value="P:foregut morphogenesis"/>
    <property type="evidence" value="ECO:0007669"/>
    <property type="project" value="EnsemblMetazoa"/>
</dbReference>
<dbReference type="Proteomes" id="UP000008744">
    <property type="component" value="Unassembled WGS sequence"/>
</dbReference>
<keyword evidence="8" id="KW-0325">Glycoprotein</keyword>
<evidence type="ECO:0000256" key="6">
    <source>
        <dbReference type="ARBA" id="ARBA00022989"/>
    </source>
</evidence>
<dbReference type="Gene3D" id="2.60.40.60">
    <property type="entry name" value="Cadherins"/>
    <property type="match status" value="4"/>
</dbReference>
<name>B4HDM4_DROPE</name>
<dbReference type="GO" id="GO:0031254">
    <property type="term" value="C:cell trailing edge"/>
    <property type="evidence" value="ECO:0007669"/>
    <property type="project" value="EnsemblMetazoa"/>
</dbReference>
<accession>B4HDM4</accession>
<evidence type="ECO:0000259" key="10">
    <source>
        <dbReference type="PROSITE" id="PS50268"/>
    </source>
</evidence>
<dbReference type="GO" id="GO:0007156">
    <property type="term" value="P:homophilic cell adhesion via plasma membrane adhesion molecules"/>
    <property type="evidence" value="ECO:0007669"/>
    <property type="project" value="InterPro"/>
</dbReference>
<keyword evidence="7" id="KW-0472">Membrane</keyword>
<evidence type="ECO:0000313" key="12">
    <source>
        <dbReference type="Proteomes" id="UP000008744"/>
    </source>
</evidence>
<evidence type="ECO:0000256" key="8">
    <source>
        <dbReference type="ARBA" id="ARBA00023180"/>
    </source>
</evidence>
<evidence type="ECO:0000256" key="3">
    <source>
        <dbReference type="ARBA" id="ARBA00022729"/>
    </source>
</evidence>
<feature type="domain" description="Cadherin" evidence="10">
    <location>
        <begin position="267"/>
        <end position="345"/>
    </location>
</feature>
<dbReference type="InterPro" id="IPR050174">
    <property type="entry name" value="Protocadherin/Cadherin-CA"/>
</dbReference>
<dbReference type="OMA" id="FESSHYS"/>
<gene>
    <name evidence="11" type="primary">Dper\GL16046</name>
    <name evidence="11" type="ORF">Dper_GL16046</name>
</gene>
<dbReference type="PROSITE" id="PS00232">
    <property type="entry name" value="CADHERIN_1"/>
    <property type="match status" value="2"/>
</dbReference>
<dbReference type="HOGENOM" id="CLU_783615_0_0_1"/>
<keyword evidence="12" id="KW-1185">Reference proteome</keyword>
<evidence type="ECO:0000256" key="4">
    <source>
        <dbReference type="ARBA" id="ARBA00022737"/>
    </source>
</evidence>
<dbReference type="GO" id="GO:0042247">
    <property type="term" value="P:establishment of planar polarity of follicular epithelium"/>
    <property type="evidence" value="ECO:0007669"/>
    <property type="project" value="EnsemblMetazoa"/>
</dbReference>
<sequence>MKKYFIMDRNTGLITSKVTFDREKRDEYVVLLKVSDGGGKFGFASLKVLIHDANDNAPYFPLKEYKMVISSSSKPNKTILTVRAKDNDISENGAINYRIVQNSIDKKLKDTLEINEKNGNIRLNPNVGFYETGLYQFFVRAHDSGEPQFHTDVPVSVEIIDTDVTIPTFEKASVLLKIIESTPPGTVLTKLHIMGNFTFKFTILEEQGHFIISDSGELILQQTLDREQQESHHLIVVAETATVPALFAYSSIVIHVRDENDNYPKFDNTFYSVSVPENSDRVISLVKITATDADTGPNGDIRYYLENDLDSIQNIFDIDIYTGWITLLTSLDREVQSEFNFKTTAIQSMMQKCR</sequence>
<dbReference type="OrthoDB" id="6252479at2759"/>
<dbReference type="SMART" id="SM00112">
    <property type="entry name" value="CA"/>
    <property type="match status" value="4"/>
</dbReference>
<dbReference type="GO" id="GO:0007431">
    <property type="term" value="P:salivary gland development"/>
    <property type="evidence" value="ECO:0007669"/>
    <property type="project" value="EnsemblMetazoa"/>
</dbReference>
<dbReference type="PROSITE" id="PS50268">
    <property type="entry name" value="CADHERIN_2"/>
    <property type="match status" value="4"/>
</dbReference>
<dbReference type="Pfam" id="PF00028">
    <property type="entry name" value="Cadherin"/>
    <property type="match status" value="3"/>
</dbReference>
<dbReference type="AlphaFoldDB" id="B4HDM4"/>
<dbReference type="GO" id="GO:0007424">
    <property type="term" value="P:open tracheal system development"/>
    <property type="evidence" value="ECO:0007669"/>
    <property type="project" value="EnsemblMetazoa"/>
</dbReference>
<dbReference type="eggNOG" id="KOG1219">
    <property type="taxonomic scope" value="Eukaryota"/>
</dbReference>
<dbReference type="PANTHER" id="PTHR24028:SF328">
    <property type="entry name" value="CADHERIN-3"/>
    <property type="match status" value="1"/>
</dbReference>
<dbReference type="GO" id="GO:0005925">
    <property type="term" value="C:focal adhesion"/>
    <property type="evidence" value="ECO:0007669"/>
    <property type="project" value="EnsemblMetazoa"/>
</dbReference>
<dbReference type="GO" id="GO:0098858">
    <property type="term" value="C:actin-based cell projection"/>
    <property type="evidence" value="ECO:0007669"/>
    <property type="project" value="EnsemblMetazoa"/>
</dbReference>
<feature type="domain" description="Cadherin" evidence="10">
    <location>
        <begin position="61"/>
        <end position="169"/>
    </location>
</feature>
<evidence type="ECO:0000256" key="5">
    <source>
        <dbReference type="ARBA" id="ARBA00022837"/>
    </source>
</evidence>
<dbReference type="GO" id="GO:0007442">
    <property type="term" value="P:hindgut morphogenesis"/>
    <property type="evidence" value="ECO:0007669"/>
    <property type="project" value="EnsemblMetazoa"/>
</dbReference>
<protein>
    <submittedName>
        <fullName evidence="11">GL16046</fullName>
    </submittedName>
</protein>
<feature type="domain" description="Cadherin" evidence="10">
    <location>
        <begin position="4"/>
        <end position="60"/>
    </location>
</feature>
<reference evidence="11 12" key="1">
    <citation type="journal article" date="2007" name="Nature">
        <title>Evolution of genes and genomes on the Drosophila phylogeny.</title>
        <authorList>
            <consortium name="Drosophila 12 Genomes Consortium"/>
            <person name="Clark A.G."/>
            <person name="Eisen M.B."/>
            <person name="Smith D.R."/>
            <person name="Bergman C.M."/>
            <person name="Oliver B."/>
            <person name="Markow T.A."/>
            <person name="Kaufman T.C."/>
            <person name="Kellis M."/>
            <person name="Gelbart W."/>
            <person name="Iyer V.N."/>
            <person name="Pollard D.A."/>
            <person name="Sackton T.B."/>
            <person name="Larracuente A.M."/>
            <person name="Singh N.D."/>
            <person name="Abad J.P."/>
            <person name="Abt D.N."/>
            <person name="Adryan B."/>
            <person name="Aguade M."/>
            <person name="Akashi H."/>
            <person name="Anderson W.W."/>
            <person name="Aquadro C.F."/>
            <person name="Ardell D.H."/>
            <person name="Arguello R."/>
            <person name="Artieri C.G."/>
            <person name="Barbash D.A."/>
            <person name="Barker D."/>
            <person name="Barsanti P."/>
            <person name="Batterham P."/>
            <person name="Batzoglou S."/>
            <person name="Begun D."/>
            <person name="Bhutkar A."/>
            <person name="Blanco E."/>
            <person name="Bosak S.A."/>
            <person name="Bradley R.K."/>
            <person name="Brand A.D."/>
            <person name="Brent M.R."/>
            <person name="Brooks A.N."/>
            <person name="Brown R.H."/>
            <person name="Butlin R.K."/>
            <person name="Caggese C."/>
            <person name="Calvi B.R."/>
            <person name="Bernardo de Carvalho A."/>
            <person name="Caspi A."/>
            <person name="Castrezana S."/>
            <person name="Celniker S.E."/>
            <person name="Chang J.L."/>
            <person name="Chapple C."/>
            <person name="Chatterji S."/>
            <person name="Chinwalla A."/>
            <person name="Civetta A."/>
            <person name="Clifton S.W."/>
            <person name="Comeron J.M."/>
            <person name="Costello J.C."/>
            <person name="Coyne J.A."/>
            <person name="Daub J."/>
            <person name="David R.G."/>
            <person name="Delcher A.L."/>
            <person name="Delehaunty K."/>
            <person name="Do C.B."/>
            <person name="Ebling H."/>
            <person name="Edwards K."/>
            <person name="Eickbush T."/>
            <person name="Evans J.D."/>
            <person name="Filipski A."/>
            <person name="Findeiss S."/>
            <person name="Freyhult E."/>
            <person name="Fulton L."/>
            <person name="Fulton R."/>
            <person name="Garcia A.C."/>
            <person name="Gardiner A."/>
            <person name="Garfield D.A."/>
            <person name="Garvin B.E."/>
            <person name="Gibson G."/>
            <person name="Gilbert D."/>
            <person name="Gnerre S."/>
            <person name="Godfrey J."/>
            <person name="Good R."/>
            <person name="Gotea V."/>
            <person name="Gravely B."/>
            <person name="Greenberg A.J."/>
            <person name="Griffiths-Jones S."/>
            <person name="Gross S."/>
            <person name="Guigo R."/>
            <person name="Gustafson E.A."/>
            <person name="Haerty W."/>
            <person name="Hahn M.W."/>
            <person name="Halligan D.L."/>
            <person name="Halpern A.L."/>
            <person name="Halter G.M."/>
            <person name="Han M.V."/>
            <person name="Heger A."/>
            <person name="Hillier L."/>
            <person name="Hinrichs A.S."/>
            <person name="Holmes I."/>
            <person name="Hoskins R.A."/>
            <person name="Hubisz M.J."/>
            <person name="Hultmark D."/>
            <person name="Huntley M.A."/>
            <person name="Jaffe D.B."/>
            <person name="Jagadeeshan S."/>
            <person name="Jeck W.R."/>
            <person name="Johnson J."/>
            <person name="Jones C.D."/>
            <person name="Jordan W.C."/>
            <person name="Karpen G.H."/>
            <person name="Kataoka E."/>
            <person name="Keightley P.D."/>
            <person name="Kheradpour P."/>
            <person name="Kirkness E.F."/>
            <person name="Koerich L.B."/>
            <person name="Kristiansen K."/>
            <person name="Kudrna D."/>
            <person name="Kulathinal R.J."/>
            <person name="Kumar S."/>
            <person name="Kwok R."/>
            <person name="Lander E."/>
            <person name="Langley C.H."/>
            <person name="Lapoint R."/>
            <person name="Lazzaro B.P."/>
            <person name="Lee S.J."/>
            <person name="Levesque L."/>
            <person name="Li R."/>
            <person name="Lin C.F."/>
            <person name="Lin M.F."/>
            <person name="Lindblad-Toh K."/>
            <person name="Llopart A."/>
            <person name="Long M."/>
            <person name="Low L."/>
            <person name="Lozovsky E."/>
            <person name="Lu J."/>
            <person name="Luo M."/>
            <person name="Machado C.A."/>
            <person name="Makalowski W."/>
            <person name="Marzo M."/>
            <person name="Matsuda M."/>
            <person name="Matzkin L."/>
            <person name="McAllister B."/>
            <person name="McBride C.S."/>
            <person name="McKernan B."/>
            <person name="McKernan K."/>
            <person name="Mendez-Lago M."/>
            <person name="Minx P."/>
            <person name="Mollenhauer M.U."/>
            <person name="Montooth K."/>
            <person name="Mount S.M."/>
            <person name="Mu X."/>
            <person name="Myers E."/>
            <person name="Negre B."/>
            <person name="Newfeld S."/>
            <person name="Nielsen R."/>
            <person name="Noor M.A."/>
            <person name="O'Grady P."/>
            <person name="Pachter L."/>
            <person name="Papaceit M."/>
            <person name="Parisi M.J."/>
            <person name="Parisi M."/>
            <person name="Parts L."/>
            <person name="Pedersen J.S."/>
            <person name="Pesole G."/>
            <person name="Phillippy A.M."/>
            <person name="Ponting C.P."/>
            <person name="Pop M."/>
            <person name="Porcelli D."/>
            <person name="Powell J.R."/>
            <person name="Prohaska S."/>
            <person name="Pruitt K."/>
            <person name="Puig M."/>
            <person name="Quesneville H."/>
            <person name="Ram K.R."/>
            <person name="Rand D."/>
            <person name="Rasmussen M.D."/>
            <person name="Reed L.K."/>
            <person name="Reenan R."/>
            <person name="Reily A."/>
            <person name="Remington K.A."/>
            <person name="Rieger T.T."/>
            <person name="Ritchie M.G."/>
            <person name="Robin C."/>
            <person name="Rogers Y.H."/>
            <person name="Rohde C."/>
            <person name="Rozas J."/>
            <person name="Rubenfield M.J."/>
            <person name="Ruiz A."/>
            <person name="Russo S."/>
            <person name="Salzberg S.L."/>
            <person name="Sanchez-Gracia A."/>
            <person name="Saranga D.J."/>
            <person name="Sato H."/>
            <person name="Schaeffer S.W."/>
            <person name="Schatz M.C."/>
            <person name="Schlenke T."/>
            <person name="Schwartz R."/>
            <person name="Segarra C."/>
            <person name="Singh R.S."/>
            <person name="Sirot L."/>
            <person name="Sirota M."/>
            <person name="Sisneros N.B."/>
            <person name="Smith C.D."/>
            <person name="Smith T.F."/>
            <person name="Spieth J."/>
            <person name="Stage D.E."/>
            <person name="Stark A."/>
            <person name="Stephan W."/>
            <person name="Strausberg R.L."/>
            <person name="Strempel S."/>
            <person name="Sturgill D."/>
            <person name="Sutton G."/>
            <person name="Sutton G.G."/>
            <person name="Tao W."/>
            <person name="Teichmann S."/>
            <person name="Tobari Y.N."/>
            <person name="Tomimura Y."/>
            <person name="Tsolas J.M."/>
            <person name="Valente V.L."/>
            <person name="Venter E."/>
            <person name="Venter J.C."/>
            <person name="Vicario S."/>
            <person name="Vieira F.G."/>
            <person name="Vilella A.J."/>
            <person name="Villasante A."/>
            <person name="Walenz B."/>
            <person name="Wang J."/>
            <person name="Wasserman M."/>
            <person name="Watts T."/>
            <person name="Wilson D."/>
            <person name="Wilson R.K."/>
            <person name="Wing R.A."/>
            <person name="Wolfner M.F."/>
            <person name="Wong A."/>
            <person name="Wong G.K."/>
            <person name="Wu C.I."/>
            <person name="Wu G."/>
            <person name="Yamamoto D."/>
            <person name="Yang H.P."/>
            <person name="Yang S.P."/>
            <person name="Yorke J.A."/>
            <person name="Yoshida K."/>
            <person name="Zdobnov E."/>
            <person name="Zhang P."/>
            <person name="Zhang Y."/>
            <person name="Zimin A.V."/>
            <person name="Baldwin J."/>
            <person name="Abdouelleil A."/>
            <person name="Abdulkadir J."/>
            <person name="Abebe A."/>
            <person name="Abera B."/>
            <person name="Abreu J."/>
            <person name="Acer S.C."/>
            <person name="Aftuck L."/>
            <person name="Alexander A."/>
            <person name="An P."/>
            <person name="Anderson E."/>
            <person name="Anderson S."/>
            <person name="Arachi H."/>
            <person name="Azer M."/>
            <person name="Bachantsang P."/>
            <person name="Barry A."/>
            <person name="Bayul T."/>
            <person name="Berlin A."/>
            <person name="Bessette D."/>
            <person name="Bloom T."/>
            <person name="Blye J."/>
            <person name="Boguslavskiy L."/>
            <person name="Bonnet C."/>
            <person name="Boukhgalter B."/>
            <person name="Bourzgui I."/>
            <person name="Brown A."/>
            <person name="Cahill P."/>
            <person name="Channer S."/>
            <person name="Cheshatsang Y."/>
            <person name="Chuda L."/>
            <person name="Citroen M."/>
            <person name="Collymore A."/>
            <person name="Cooke P."/>
            <person name="Costello M."/>
            <person name="D'Aco K."/>
            <person name="Daza R."/>
            <person name="De Haan G."/>
            <person name="DeGray S."/>
            <person name="DeMaso C."/>
            <person name="Dhargay N."/>
            <person name="Dooley K."/>
            <person name="Dooley E."/>
            <person name="Doricent M."/>
            <person name="Dorje P."/>
            <person name="Dorjee K."/>
            <person name="Dupes A."/>
            <person name="Elong R."/>
            <person name="Falk J."/>
            <person name="Farina A."/>
            <person name="Faro S."/>
            <person name="Ferguson D."/>
            <person name="Fisher S."/>
            <person name="Foley C.D."/>
            <person name="Franke A."/>
            <person name="Friedrich D."/>
            <person name="Gadbois L."/>
            <person name="Gearin G."/>
            <person name="Gearin C.R."/>
            <person name="Giannoukos G."/>
            <person name="Goode T."/>
            <person name="Graham J."/>
            <person name="Grandbois E."/>
            <person name="Grewal S."/>
            <person name="Gyaltsen K."/>
            <person name="Hafez N."/>
            <person name="Hagos B."/>
            <person name="Hall J."/>
            <person name="Henson C."/>
            <person name="Hollinger A."/>
            <person name="Honan T."/>
            <person name="Huard M.D."/>
            <person name="Hughes L."/>
            <person name="Hurhula B."/>
            <person name="Husby M.E."/>
            <person name="Kamat A."/>
            <person name="Kanga B."/>
            <person name="Kashin S."/>
            <person name="Khazanovich D."/>
            <person name="Kisner P."/>
            <person name="Lance K."/>
            <person name="Lara M."/>
            <person name="Lee W."/>
            <person name="Lennon N."/>
            <person name="Letendre F."/>
            <person name="LeVine R."/>
            <person name="Lipovsky A."/>
            <person name="Liu X."/>
            <person name="Liu J."/>
            <person name="Liu S."/>
            <person name="Lokyitsang T."/>
            <person name="Lokyitsang Y."/>
            <person name="Lubonja R."/>
            <person name="Lui A."/>
            <person name="MacDonald P."/>
            <person name="Magnisalis V."/>
            <person name="Maru K."/>
            <person name="Matthews C."/>
            <person name="McCusker W."/>
            <person name="McDonough S."/>
            <person name="Mehta T."/>
            <person name="Meldrim J."/>
            <person name="Meneus L."/>
            <person name="Mihai O."/>
            <person name="Mihalev A."/>
            <person name="Mihova T."/>
            <person name="Mittelman R."/>
            <person name="Mlenga V."/>
            <person name="Montmayeur A."/>
            <person name="Mulrain L."/>
            <person name="Navidi A."/>
            <person name="Naylor J."/>
            <person name="Negash T."/>
            <person name="Nguyen T."/>
            <person name="Nguyen N."/>
            <person name="Nicol R."/>
            <person name="Norbu C."/>
            <person name="Norbu N."/>
            <person name="Novod N."/>
            <person name="O'Neill B."/>
            <person name="Osman S."/>
            <person name="Markiewicz E."/>
            <person name="Oyono O.L."/>
            <person name="Patti C."/>
            <person name="Phunkhang P."/>
            <person name="Pierre F."/>
            <person name="Priest M."/>
            <person name="Raghuraman S."/>
            <person name="Rege F."/>
            <person name="Reyes R."/>
            <person name="Rise C."/>
            <person name="Rogov P."/>
            <person name="Ross K."/>
            <person name="Ryan E."/>
            <person name="Settipalli S."/>
            <person name="Shea T."/>
            <person name="Sherpa N."/>
            <person name="Shi L."/>
            <person name="Shih D."/>
            <person name="Sparrow T."/>
            <person name="Spaulding J."/>
            <person name="Stalker J."/>
            <person name="Stange-Thomann N."/>
            <person name="Stavropoulos S."/>
            <person name="Stone C."/>
            <person name="Strader C."/>
            <person name="Tesfaye S."/>
            <person name="Thomson T."/>
            <person name="Thoulutsang Y."/>
            <person name="Thoulutsang D."/>
            <person name="Topham K."/>
            <person name="Topping I."/>
            <person name="Tsamla T."/>
            <person name="Vassiliev H."/>
            <person name="Vo A."/>
            <person name="Wangchuk T."/>
            <person name="Wangdi T."/>
            <person name="Weiand M."/>
            <person name="Wilkinson J."/>
            <person name="Wilson A."/>
            <person name="Yadav S."/>
            <person name="Young G."/>
            <person name="Yu Q."/>
            <person name="Zembek L."/>
            <person name="Zhong D."/>
            <person name="Zimmer A."/>
            <person name="Zwirko Z."/>
            <person name="Jaffe D.B."/>
            <person name="Alvarez P."/>
            <person name="Brockman W."/>
            <person name="Butler J."/>
            <person name="Chin C."/>
            <person name="Gnerre S."/>
            <person name="Grabherr M."/>
            <person name="Kleber M."/>
            <person name="Mauceli E."/>
            <person name="MacCallum I."/>
        </authorList>
    </citation>
    <scope>NUCLEOTIDE SEQUENCE [LARGE SCALE GENOMIC DNA]</scope>
    <source>
        <strain evidence="12">MSH-3 / Tucson 14011-0111.49</strain>
    </source>
</reference>
<dbReference type="GO" id="GO:0050839">
    <property type="term" value="F:cell adhesion molecule binding"/>
    <property type="evidence" value="ECO:0007669"/>
    <property type="project" value="EnsemblMetazoa"/>
</dbReference>
<dbReference type="GO" id="GO:0060269">
    <property type="term" value="P:centripetally migrating follicle cell migration"/>
    <property type="evidence" value="ECO:0007669"/>
    <property type="project" value="EnsemblMetazoa"/>
</dbReference>
<keyword evidence="4" id="KW-0677">Repeat</keyword>
<dbReference type="GO" id="GO:0007295">
    <property type="term" value="P:growth of a germarium-derived egg chamber"/>
    <property type="evidence" value="ECO:0007669"/>
    <property type="project" value="EnsemblMetazoa"/>
</dbReference>
<proteinExistence type="predicted"/>
<dbReference type="EMBL" id="CH480662">
    <property type="protein sequence ID" value="EDW30947.1"/>
    <property type="molecule type" value="Genomic_DNA"/>
</dbReference>